<dbReference type="EMBL" id="JBFBLL010000001">
    <property type="protein sequence ID" value="MEV8156969.1"/>
    <property type="molecule type" value="Genomic_DNA"/>
</dbReference>
<proteinExistence type="predicted"/>
<dbReference type="RefSeq" id="WP_363783632.1">
    <property type="nucleotide sequence ID" value="NZ_JBFBLL010000001.1"/>
</dbReference>
<evidence type="ECO:0000313" key="2">
    <source>
        <dbReference type="Proteomes" id="UP001553031"/>
    </source>
</evidence>
<dbReference type="Proteomes" id="UP001553031">
    <property type="component" value="Unassembled WGS sequence"/>
</dbReference>
<reference evidence="1 2" key="1">
    <citation type="submission" date="2024-06" db="EMBL/GenBank/DDBJ databases">
        <title>The Natural Products Discovery Center: Release of the First 8490 Sequenced Strains for Exploring Actinobacteria Biosynthetic Diversity.</title>
        <authorList>
            <person name="Kalkreuter E."/>
            <person name="Kautsar S.A."/>
            <person name="Yang D."/>
            <person name="Bader C.D."/>
            <person name="Teijaro C.N."/>
            <person name="Fluegel L."/>
            <person name="Davis C.M."/>
            <person name="Simpson J.R."/>
            <person name="Lauterbach L."/>
            <person name="Steele A.D."/>
            <person name="Gui C."/>
            <person name="Meng S."/>
            <person name="Li G."/>
            <person name="Viehrig K."/>
            <person name="Ye F."/>
            <person name="Su P."/>
            <person name="Kiefer A.F."/>
            <person name="Nichols A."/>
            <person name="Cepeda A.J."/>
            <person name="Yan W."/>
            <person name="Fan B."/>
            <person name="Jiang Y."/>
            <person name="Adhikari A."/>
            <person name="Zheng C.-J."/>
            <person name="Schuster L."/>
            <person name="Cowan T.M."/>
            <person name="Smanski M.J."/>
            <person name="Chevrette M.G."/>
            <person name="De Carvalho L.P.S."/>
            <person name="Shen B."/>
        </authorList>
    </citation>
    <scope>NUCLEOTIDE SEQUENCE [LARGE SCALE GENOMIC DNA]</scope>
    <source>
        <strain evidence="1 2">NPDC079179</strain>
    </source>
</reference>
<protein>
    <recommendedName>
        <fullName evidence="3">Asparagine synthetase domain-containing protein</fullName>
    </recommendedName>
</protein>
<keyword evidence="2" id="KW-1185">Reference proteome</keyword>
<gene>
    <name evidence="1" type="ORF">AB0O96_02000</name>
</gene>
<name>A0ABV3KCU1_9MICC</name>
<comment type="caution">
    <text evidence="1">The sequence shown here is derived from an EMBL/GenBank/DDBJ whole genome shotgun (WGS) entry which is preliminary data.</text>
</comment>
<accession>A0ABV3KCU1</accession>
<organism evidence="1 2">
    <name type="scientific">Kocuria salsicia</name>
    <dbReference type="NCBI Taxonomy" id="664639"/>
    <lineage>
        <taxon>Bacteria</taxon>
        <taxon>Bacillati</taxon>
        <taxon>Actinomycetota</taxon>
        <taxon>Actinomycetes</taxon>
        <taxon>Micrococcales</taxon>
        <taxon>Micrococcaceae</taxon>
        <taxon>Kocuria</taxon>
    </lineage>
</organism>
<evidence type="ECO:0000313" key="1">
    <source>
        <dbReference type="EMBL" id="MEV8156969.1"/>
    </source>
</evidence>
<evidence type="ECO:0008006" key="3">
    <source>
        <dbReference type="Google" id="ProtNLM"/>
    </source>
</evidence>
<sequence>MTDMPKVPEAWSTLTLPCAAWHFSYDEHYAPDIAFDQGSPRWVLVHGLCLYAGDKALKGTVADHLLKQWNSSNEQFLSALDELGGRHIILRGAEDAVEVYHDAAGMRSVYSSREFNTVSSHAHLINVLHPHRERKESEGARALTHSWDHTKYVGIEPLLPNHRLRLPDWTVDRYFPRTTNAYAGWGLEAKLDRFQRLWSNQLARLSELDSSLVMSITGGADSRTSLALSADYLEEIEFFTYTARKIPGSKRSESMALDRELVEQLKRFVSFKHRYFESENRDTDTIRELEPLLKANSTQQHSRWLVAFYAAAFPGEGHIHLRGNGYEIGRAYWGLTEDNDTLASLKNLYMQITKGDQGYVSPEDRRAYYDQGVRKWGYDGERHGYHVRDLAYWEIRCGRWLSEILNETDLAFQTLVPINVRALLDISLSMTLQERQESFIFWELINRSMPVLNFPGKNDVRNLYEQMRDERLSHEGRHTAADTAKLSATLEVRGPVGPVLELDAVGNELSLPSYRFTPHTTASRAFLAPTSMLPQTLTFVVDAPYCNLRAVGQFQFEVHLDGRPVASWDGAAFKRPVHVTVDDLTRETAVSIVIRSLSNQQGKSSWESASQAFIRAISFTTSPPSARERRPAVWTDAPK</sequence>